<name>A0A084WKW4_ANOSI</name>
<evidence type="ECO:0000313" key="3">
    <source>
        <dbReference type="Proteomes" id="UP000030765"/>
    </source>
</evidence>
<dbReference type="EMBL" id="KE525350">
    <property type="protein sequence ID" value="KFB50858.1"/>
    <property type="molecule type" value="Genomic_DNA"/>
</dbReference>
<evidence type="ECO:0000313" key="2">
    <source>
        <dbReference type="EnsemblMetazoa" id="ASIC019201-PA"/>
    </source>
</evidence>
<dbReference type="AlphaFoldDB" id="A0A084WKW4"/>
<reference evidence="2" key="2">
    <citation type="submission" date="2020-05" db="UniProtKB">
        <authorList>
            <consortium name="EnsemblMetazoa"/>
        </authorList>
    </citation>
    <scope>IDENTIFICATION</scope>
</reference>
<organism evidence="1">
    <name type="scientific">Anopheles sinensis</name>
    <name type="common">Mosquito</name>
    <dbReference type="NCBI Taxonomy" id="74873"/>
    <lineage>
        <taxon>Eukaryota</taxon>
        <taxon>Metazoa</taxon>
        <taxon>Ecdysozoa</taxon>
        <taxon>Arthropoda</taxon>
        <taxon>Hexapoda</taxon>
        <taxon>Insecta</taxon>
        <taxon>Pterygota</taxon>
        <taxon>Neoptera</taxon>
        <taxon>Endopterygota</taxon>
        <taxon>Diptera</taxon>
        <taxon>Nematocera</taxon>
        <taxon>Culicoidea</taxon>
        <taxon>Culicidae</taxon>
        <taxon>Anophelinae</taxon>
        <taxon>Anopheles</taxon>
    </lineage>
</organism>
<keyword evidence="3" id="KW-1185">Reference proteome</keyword>
<proteinExistence type="predicted"/>
<sequence>MTATTTVEAVSFALGNAYNKRAGVEERRWGKRGLLPLSSRGVTVVDAVTVGLTALDEVGNDAEVCRAWPLTLCWPH</sequence>
<dbReference type="EMBL" id="ATLV01024152">
    <property type="status" value="NOT_ANNOTATED_CDS"/>
    <property type="molecule type" value="Genomic_DNA"/>
</dbReference>
<protein>
    <submittedName>
        <fullName evidence="1 2">Bacterio-opsin activator HTH domain-containing protein</fullName>
    </submittedName>
</protein>
<evidence type="ECO:0000313" key="1">
    <source>
        <dbReference type="EMBL" id="KFB50858.1"/>
    </source>
</evidence>
<dbReference type="VEuPathDB" id="VectorBase:ASIC019201"/>
<dbReference type="EnsemblMetazoa" id="ASIC019201-RA">
    <property type="protein sequence ID" value="ASIC019201-PA"/>
    <property type="gene ID" value="ASIC019201"/>
</dbReference>
<gene>
    <name evidence="1" type="ORF">ZHAS_00019201</name>
</gene>
<accession>A0A084WKW4</accession>
<reference evidence="1 3" key="1">
    <citation type="journal article" date="2014" name="BMC Genomics">
        <title>Genome sequence of Anopheles sinensis provides insight into genetics basis of mosquito competence for malaria parasites.</title>
        <authorList>
            <person name="Zhou D."/>
            <person name="Zhang D."/>
            <person name="Ding G."/>
            <person name="Shi L."/>
            <person name="Hou Q."/>
            <person name="Ye Y."/>
            <person name="Xu Y."/>
            <person name="Zhou H."/>
            <person name="Xiong C."/>
            <person name="Li S."/>
            <person name="Yu J."/>
            <person name="Hong S."/>
            <person name="Yu X."/>
            <person name="Zou P."/>
            <person name="Chen C."/>
            <person name="Chang X."/>
            <person name="Wang W."/>
            <person name="Lv Y."/>
            <person name="Sun Y."/>
            <person name="Ma L."/>
            <person name="Shen B."/>
            <person name="Zhu C."/>
        </authorList>
    </citation>
    <scope>NUCLEOTIDE SEQUENCE [LARGE SCALE GENOMIC DNA]</scope>
</reference>
<dbReference type="Proteomes" id="UP000030765">
    <property type="component" value="Unassembled WGS sequence"/>
</dbReference>